<dbReference type="PANTHER" id="PTHR11109">
    <property type="entry name" value="GTP CYCLOHYDROLASE I"/>
    <property type="match status" value="1"/>
</dbReference>
<dbReference type="AlphaFoldDB" id="A0AAJ7SS01"/>
<evidence type="ECO:0000256" key="1">
    <source>
        <dbReference type="ARBA" id="ARBA00001052"/>
    </source>
</evidence>
<evidence type="ECO:0000313" key="14">
    <source>
        <dbReference type="RefSeq" id="XP_032804149.1"/>
    </source>
</evidence>
<sequence length="264" mass="28766">MNAHANKTMDSGSGSSKSALANGFSAAAQEDEEDGVRSDEGTLPPPPPHPLVLPAGHSERTNGLQAVPAPGRVAHAAPATALRQLEVAYTGILRGIGEDPGREGLLKTPGRAAKAMQFFTRGYHERLADILNDAIFNEDHDEMVIVKDIDMFSMCEHHMVPFVGKVHIGYLPNKKVVGLSKLARIVEMFSRRLQVQERLTKQIAVAVTEALQPAGVGVVIEATHMCMLMRGVQKMNSKTLTSTMLGVFREDPKTREEFLSLIRH</sequence>
<feature type="domain" description="GTP cyclohydrolase I" evidence="12">
    <location>
        <begin position="87"/>
        <end position="263"/>
    </location>
</feature>
<evidence type="ECO:0000256" key="5">
    <source>
        <dbReference type="ARBA" id="ARBA00017272"/>
    </source>
</evidence>
<dbReference type="PANTHER" id="PTHR11109:SF7">
    <property type="entry name" value="GTP CYCLOHYDROLASE 1"/>
    <property type="match status" value="1"/>
</dbReference>
<dbReference type="Gene3D" id="3.30.1130.10">
    <property type="match status" value="1"/>
</dbReference>
<keyword evidence="6" id="KW-0547">Nucleotide-binding</keyword>
<reference evidence="14" key="1">
    <citation type="submission" date="2025-08" db="UniProtKB">
        <authorList>
            <consortium name="RefSeq"/>
        </authorList>
    </citation>
    <scope>IDENTIFICATION</scope>
    <source>
        <tissue evidence="14">Sperm</tissue>
    </source>
</reference>
<evidence type="ECO:0000256" key="6">
    <source>
        <dbReference type="ARBA" id="ARBA00022741"/>
    </source>
</evidence>
<dbReference type="GO" id="GO:0003934">
    <property type="term" value="F:GTP cyclohydrolase I activity"/>
    <property type="evidence" value="ECO:0007669"/>
    <property type="project" value="UniProtKB-EC"/>
</dbReference>
<dbReference type="HAMAP" id="MF_00223">
    <property type="entry name" value="FolE"/>
    <property type="match status" value="1"/>
</dbReference>
<dbReference type="InterPro" id="IPR001474">
    <property type="entry name" value="GTP_CycHdrlase_I"/>
</dbReference>
<dbReference type="GO" id="GO:0005737">
    <property type="term" value="C:cytoplasm"/>
    <property type="evidence" value="ECO:0007669"/>
    <property type="project" value="TreeGrafter"/>
</dbReference>
<evidence type="ECO:0000313" key="13">
    <source>
        <dbReference type="Proteomes" id="UP001318040"/>
    </source>
</evidence>
<dbReference type="EC" id="3.5.4.16" evidence="4"/>
<name>A0AAJ7SS01_PETMA</name>
<evidence type="ECO:0000256" key="10">
    <source>
        <dbReference type="ARBA" id="ARBA00030854"/>
    </source>
</evidence>
<protein>
    <recommendedName>
        <fullName evidence="5">GTP cyclohydrolase 1</fullName>
        <ecNumber evidence="4">3.5.4.16</ecNumber>
    </recommendedName>
    <alternativeName>
        <fullName evidence="10">GTP cyclohydrolase I</fullName>
    </alternativeName>
</protein>
<proteinExistence type="inferred from homology"/>
<dbReference type="NCBIfam" id="NF006826">
    <property type="entry name" value="PRK09347.1-3"/>
    <property type="match status" value="1"/>
</dbReference>
<dbReference type="KEGG" id="pmrn:116939627"/>
<keyword evidence="13" id="KW-1185">Reference proteome</keyword>
<organism evidence="13 14">
    <name type="scientific">Petromyzon marinus</name>
    <name type="common">Sea lamprey</name>
    <dbReference type="NCBI Taxonomy" id="7757"/>
    <lineage>
        <taxon>Eukaryota</taxon>
        <taxon>Metazoa</taxon>
        <taxon>Chordata</taxon>
        <taxon>Craniata</taxon>
        <taxon>Vertebrata</taxon>
        <taxon>Cyclostomata</taxon>
        <taxon>Hyperoartia</taxon>
        <taxon>Petromyzontiformes</taxon>
        <taxon>Petromyzontidae</taxon>
        <taxon>Petromyzon</taxon>
    </lineage>
</organism>
<dbReference type="PROSITE" id="PS00859">
    <property type="entry name" value="GTP_CYCLOHYDROL_1_1"/>
    <property type="match status" value="1"/>
</dbReference>
<gene>
    <name evidence="14" type="primary">GCH1</name>
</gene>
<dbReference type="Pfam" id="PF01227">
    <property type="entry name" value="GTP_cyclohydroI"/>
    <property type="match status" value="1"/>
</dbReference>
<dbReference type="GO" id="GO:0006729">
    <property type="term" value="P:tetrahydrobiopterin biosynthetic process"/>
    <property type="evidence" value="ECO:0007669"/>
    <property type="project" value="UniProtKB-KW"/>
</dbReference>
<accession>A0AAJ7SS01</accession>
<feature type="compositionally biased region" description="Polar residues" evidence="11">
    <location>
        <begin position="8"/>
        <end position="19"/>
    </location>
</feature>
<dbReference type="CTD" id="2643"/>
<dbReference type="InterPro" id="IPR020602">
    <property type="entry name" value="GTP_CycHdrlase_I_dom"/>
</dbReference>
<dbReference type="InterPro" id="IPR018234">
    <property type="entry name" value="GTP_CycHdrlase_I_CS"/>
</dbReference>
<evidence type="ECO:0000256" key="7">
    <source>
        <dbReference type="ARBA" id="ARBA00022801"/>
    </source>
</evidence>
<evidence type="ECO:0000256" key="8">
    <source>
        <dbReference type="ARBA" id="ARBA00023007"/>
    </source>
</evidence>
<comment type="catalytic activity">
    <reaction evidence="1">
        <text>GTP + H2O = 7,8-dihydroneopterin 3'-triphosphate + formate + H(+)</text>
        <dbReference type="Rhea" id="RHEA:17473"/>
        <dbReference type="ChEBI" id="CHEBI:15377"/>
        <dbReference type="ChEBI" id="CHEBI:15378"/>
        <dbReference type="ChEBI" id="CHEBI:15740"/>
        <dbReference type="ChEBI" id="CHEBI:37565"/>
        <dbReference type="ChEBI" id="CHEBI:58462"/>
        <dbReference type="EC" id="3.5.4.16"/>
    </reaction>
</comment>
<dbReference type="RefSeq" id="XP_032804149.1">
    <property type="nucleotide sequence ID" value="XM_032948258.1"/>
</dbReference>
<dbReference type="GO" id="GO:0008270">
    <property type="term" value="F:zinc ion binding"/>
    <property type="evidence" value="ECO:0007669"/>
    <property type="project" value="TreeGrafter"/>
</dbReference>
<dbReference type="InterPro" id="IPR043133">
    <property type="entry name" value="GTP-CH-I_C/QueF"/>
</dbReference>
<keyword evidence="7" id="KW-0378">Hydrolase</keyword>
<dbReference type="Gene3D" id="1.10.286.10">
    <property type="match status" value="1"/>
</dbReference>
<dbReference type="GeneID" id="116939627"/>
<dbReference type="FunFam" id="3.30.1130.10:FF:000012">
    <property type="entry name" value="GTP cyclohydrolase 1"/>
    <property type="match status" value="1"/>
</dbReference>
<dbReference type="GO" id="GO:0046654">
    <property type="term" value="P:tetrahydrofolate biosynthetic process"/>
    <property type="evidence" value="ECO:0007669"/>
    <property type="project" value="InterPro"/>
</dbReference>
<dbReference type="FunFam" id="1.10.286.10:FF:000003">
    <property type="entry name" value="GTP cyclohydrolase 1"/>
    <property type="match status" value="1"/>
</dbReference>
<evidence type="ECO:0000256" key="3">
    <source>
        <dbReference type="ARBA" id="ARBA00008085"/>
    </source>
</evidence>
<evidence type="ECO:0000256" key="9">
    <source>
        <dbReference type="ARBA" id="ARBA00023134"/>
    </source>
</evidence>
<dbReference type="GO" id="GO:0005525">
    <property type="term" value="F:GTP binding"/>
    <property type="evidence" value="ECO:0007669"/>
    <property type="project" value="UniProtKB-KW"/>
</dbReference>
<feature type="region of interest" description="Disordered" evidence="11">
    <location>
        <begin position="1"/>
        <end position="65"/>
    </location>
</feature>
<comment type="similarity">
    <text evidence="3">Belongs to the GTP cyclohydrolase I family.</text>
</comment>
<dbReference type="InterPro" id="IPR043134">
    <property type="entry name" value="GTP-CH-I_N"/>
</dbReference>
<evidence type="ECO:0000256" key="4">
    <source>
        <dbReference type="ARBA" id="ARBA00012715"/>
    </source>
</evidence>
<evidence type="ECO:0000256" key="11">
    <source>
        <dbReference type="SAM" id="MobiDB-lite"/>
    </source>
</evidence>
<dbReference type="SUPFAM" id="SSF55620">
    <property type="entry name" value="Tetrahydrobiopterin biosynthesis enzymes-like"/>
    <property type="match status" value="1"/>
</dbReference>
<evidence type="ECO:0000256" key="2">
    <source>
        <dbReference type="ARBA" id="ARBA00005080"/>
    </source>
</evidence>
<keyword evidence="9" id="KW-0342">GTP-binding</keyword>
<dbReference type="Proteomes" id="UP001318040">
    <property type="component" value="Chromosome 6"/>
</dbReference>
<keyword evidence="8" id="KW-0783">Tetrahydrobiopterin biosynthesis</keyword>
<evidence type="ECO:0000259" key="12">
    <source>
        <dbReference type="Pfam" id="PF01227"/>
    </source>
</evidence>
<dbReference type="CDD" id="cd00642">
    <property type="entry name" value="GTP_cyclohydro1"/>
    <property type="match status" value="1"/>
</dbReference>
<dbReference type="NCBIfam" id="NF006825">
    <property type="entry name" value="PRK09347.1-2"/>
    <property type="match status" value="1"/>
</dbReference>
<dbReference type="PROSITE" id="PS00860">
    <property type="entry name" value="GTP_CYCLOHYDROL_1_2"/>
    <property type="match status" value="1"/>
</dbReference>
<dbReference type="NCBIfam" id="TIGR00063">
    <property type="entry name" value="folE"/>
    <property type="match status" value="1"/>
</dbReference>
<comment type="pathway">
    <text evidence="2">Cofactor biosynthesis; 7,8-dihydroneopterin triphosphate biosynthesis; 7,8-dihydroneopterin triphosphate from GTP: step 1/1.</text>
</comment>